<accession>A0A1X7V2P0</accession>
<dbReference type="FunFam" id="3.40.50.300:FF:000163">
    <property type="entry name" value="Multidrug resistance-associated protein member 4"/>
    <property type="match status" value="1"/>
</dbReference>
<dbReference type="EnsemblMetazoa" id="Aqu2.1.34268_001">
    <property type="protein sequence ID" value="Aqu2.1.34268_001"/>
    <property type="gene ID" value="Aqu2.1.34268"/>
</dbReference>
<evidence type="ECO:0000256" key="8">
    <source>
        <dbReference type="ARBA" id="ARBA00022989"/>
    </source>
</evidence>
<dbReference type="FunFam" id="1.20.1560.10:FF:000014">
    <property type="entry name" value="Multidrug resistance-associated protein member 4"/>
    <property type="match status" value="1"/>
</dbReference>
<dbReference type="InterPro" id="IPR036640">
    <property type="entry name" value="ABC1_TM_sf"/>
</dbReference>
<evidence type="ECO:0000256" key="4">
    <source>
        <dbReference type="ARBA" id="ARBA00022692"/>
    </source>
</evidence>
<organism evidence="14">
    <name type="scientific">Amphimedon queenslandica</name>
    <name type="common">Sponge</name>
    <dbReference type="NCBI Taxonomy" id="400682"/>
    <lineage>
        <taxon>Eukaryota</taxon>
        <taxon>Metazoa</taxon>
        <taxon>Porifera</taxon>
        <taxon>Demospongiae</taxon>
        <taxon>Heteroscleromorpha</taxon>
        <taxon>Haplosclerida</taxon>
        <taxon>Niphatidae</taxon>
        <taxon>Amphimedon</taxon>
    </lineage>
</organism>
<feature type="domain" description="ABC transporter" evidence="12">
    <location>
        <begin position="910"/>
        <end position="1144"/>
    </location>
</feature>
<dbReference type="PROSITE" id="PS00211">
    <property type="entry name" value="ABC_TRANSPORTER_1"/>
    <property type="match status" value="2"/>
</dbReference>
<keyword evidence="6" id="KW-0547">Nucleotide-binding</keyword>
<dbReference type="FunFam" id="3.40.50.300:FF:000973">
    <property type="entry name" value="Multidrug resistance-associated protein 4"/>
    <property type="match status" value="1"/>
</dbReference>
<keyword evidence="11" id="KW-0732">Signal</keyword>
<feature type="transmembrane region" description="Helical" evidence="10">
    <location>
        <begin position="227"/>
        <end position="249"/>
    </location>
</feature>
<sequence>MKKDHRKVFKYNILCRLFFCWIDPLLCVGCRQSLTQPDLYPHPHECDSSYLHNKFNEYWSEELSTRGSANTRLWWIILKCFWWRSLLIQTLTLILIAVFIAQSEILGLVTDYFSLEAPTADDTSTAYLYASLLILMSASMVFLNLVFYAGRKFGGLVRILLTNAIYYKVLKLSQMTLSHVTMGHVINIASNDVHRFDESMIFFPFFLVFPIHLCVVVYLLYLKIQWSSMVLVGVVLASIPILIVTSIIYSSFRFKAAAVTDNRIKVMNEIISDTEYGDFLLTTHSISDATAIGITVESLTASWSMSVEYTTLHNISFNVDKSNSLLAVVGPVGSGKSTLLQCLLKELPVLSGRVSVRGSVAYASQEACVFSTSLRENILFGLPYEEEWFKTVVYACALEKDISLLENGDMTLVGERGVTLSGGQKARVNLARAVYRKADIYLLDDPLSAVDSAVSRHIFEKCVCGLLAEKCVVLVTHQTQYLEQCHSVLRLVEGKAVSSPIHVSDEIKERKELVVSDDDDVSNGIQDAEIEFANGELLLNNNLHESIKDEISYSNNTPSEEERAHGTVSLRTYYQYGKAGGGYIFTLFVFGLFFVAEGLTLVADWWIADWSECTVQRDLNTSTCLLNTNERIQVYSGMTASFIILSLIEGVLLCFLLVRSSQVLHNRMFSHVLRAPIVFFDTNPIGRVLNRFSKDVGFMDDILVNKLYNFIFYTSRIPGIFLIAIVANYYLIVLMLILSIAFIAIRWYYIKTARDIKRLEAIARSPIYSHLSMTLQGLSTIRSYSMQSVMMERMHQYQDTHTQAWYLFLVTSRWFSMRLDCFIFLFITAIVLSSITLAQIFNAALISLSLTYAIALMDDFAFYMRSSTEVENLMVSPERVIAYGRLEVEASLETLPESKPPPNWPDKGNIIFNDICYSHSVDGPQVLSNISCLVSSRNKVGIVGRTGAGKTSLISALFRLAEPTGGSIIIDGINANALGLHDLRKNISIIPQDPVLFGGPIRYNLDPFQVYNDTDVWRALEQVQLKSVVEGLDDGLLSVITEGGSNFSVGQRQLFCLARALLRNNPILVLDEATANVDMKTDGIIQEVIREQFSECTVLTVAHRLNTVMDYDKIMVLDKGELVEYDEPHLLLCQSSSYLGQLVDQTGPINAKKLRDIALLNHRRKCVN</sequence>
<dbReference type="Gene3D" id="3.40.50.300">
    <property type="entry name" value="P-loop containing nucleotide triphosphate hydrolases"/>
    <property type="match status" value="2"/>
</dbReference>
<dbReference type="PROSITE" id="PS50893">
    <property type="entry name" value="ABC_TRANSPORTER_2"/>
    <property type="match status" value="2"/>
</dbReference>
<feature type="domain" description="ABC transmembrane type-1" evidence="13">
    <location>
        <begin position="587"/>
        <end position="872"/>
    </location>
</feature>
<dbReference type="CDD" id="cd03244">
    <property type="entry name" value="ABCC_MRP_domain2"/>
    <property type="match status" value="1"/>
</dbReference>
<dbReference type="STRING" id="400682.A0A1X7V2P0"/>
<evidence type="ECO:0000256" key="1">
    <source>
        <dbReference type="ARBA" id="ARBA00004141"/>
    </source>
</evidence>
<feature type="domain" description="ABC transmembrane type-1" evidence="13">
    <location>
        <begin position="91"/>
        <end position="272"/>
    </location>
</feature>
<dbReference type="eggNOG" id="KOG0054">
    <property type="taxonomic scope" value="Eukaryota"/>
</dbReference>
<dbReference type="OrthoDB" id="6500128at2759"/>
<dbReference type="AlphaFoldDB" id="A0A1X7V2P0"/>
<reference evidence="14" key="1">
    <citation type="submission" date="2017-05" db="UniProtKB">
        <authorList>
            <consortium name="EnsemblMetazoa"/>
        </authorList>
    </citation>
    <scope>IDENTIFICATION</scope>
</reference>
<keyword evidence="5" id="KW-0677">Repeat</keyword>
<keyword evidence="4 10" id="KW-0812">Transmembrane</keyword>
<evidence type="ECO:0000256" key="3">
    <source>
        <dbReference type="ARBA" id="ARBA00022448"/>
    </source>
</evidence>
<feature type="domain" description="ABC transporter" evidence="12">
    <location>
        <begin position="294"/>
        <end position="518"/>
    </location>
</feature>
<dbReference type="InterPro" id="IPR003593">
    <property type="entry name" value="AAA+_ATPase"/>
</dbReference>
<dbReference type="Pfam" id="PF00005">
    <property type="entry name" value="ABC_tran"/>
    <property type="match status" value="2"/>
</dbReference>
<dbReference type="InterPro" id="IPR003439">
    <property type="entry name" value="ABC_transporter-like_ATP-bd"/>
</dbReference>
<dbReference type="GO" id="GO:0005524">
    <property type="term" value="F:ATP binding"/>
    <property type="evidence" value="ECO:0007669"/>
    <property type="project" value="UniProtKB-KW"/>
</dbReference>
<evidence type="ECO:0000259" key="12">
    <source>
        <dbReference type="PROSITE" id="PS50893"/>
    </source>
</evidence>
<feature type="transmembrane region" description="Helical" evidence="10">
    <location>
        <begin position="201"/>
        <end position="221"/>
    </location>
</feature>
<keyword evidence="7" id="KW-0067">ATP-binding</keyword>
<dbReference type="PANTHER" id="PTHR24223:SF456">
    <property type="entry name" value="MULTIDRUG RESISTANCE-ASSOCIATED PROTEIN LETHAL(2)03659"/>
    <property type="match status" value="1"/>
</dbReference>
<evidence type="ECO:0000256" key="6">
    <source>
        <dbReference type="ARBA" id="ARBA00022741"/>
    </source>
</evidence>
<dbReference type="SUPFAM" id="SSF90123">
    <property type="entry name" value="ABC transporter transmembrane region"/>
    <property type="match status" value="2"/>
</dbReference>
<dbReference type="Pfam" id="PF00664">
    <property type="entry name" value="ABC_membrane"/>
    <property type="match status" value="2"/>
</dbReference>
<comment type="similarity">
    <text evidence="2">Belongs to the ABC transporter superfamily. ABCC family. Conjugate transporter (TC 3.A.1.208) subfamily.</text>
</comment>
<feature type="chain" id="PRO_5012710953" evidence="11">
    <location>
        <begin position="28"/>
        <end position="1168"/>
    </location>
</feature>
<evidence type="ECO:0000256" key="9">
    <source>
        <dbReference type="ARBA" id="ARBA00023136"/>
    </source>
</evidence>
<feature type="transmembrane region" description="Helical" evidence="10">
    <location>
        <begin position="707"/>
        <end position="725"/>
    </location>
</feature>
<dbReference type="InParanoid" id="A0A1X7V2P0"/>
<feature type="transmembrane region" description="Helical" evidence="10">
    <location>
        <begin position="583"/>
        <end position="608"/>
    </location>
</feature>
<feature type="transmembrane region" description="Helical" evidence="10">
    <location>
        <begin position="126"/>
        <end position="149"/>
    </location>
</feature>
<evidence type="ECO:0000313" key="14">
    <source>
        <dbReference type="EnsemblMetazoa" id="Aqu2.1.34268_001"/>
    </source>
</evidence>
<dbReference type="InterPro" id="IPR050173">
    <property type="entry name" value="ABC_transporter_C-like"/>
</dbReference>
<keyword evidence="9 10" id="KW-0472">Membrane</keyword>
<comment type="subcellular location">
    <subcellularLocation>
        <location evidence="1">Membrane</location>
        <topology evidence="1">Multi-pass membrane protein</topology>
    </subcellularLocation>
</comment>
<feature type="transmembrane region" description="Helical" evidence="10">
    <location>
        <begin position="731"/>
        <end position="749"/>
    </location>
</feature>
<dbReference type="InterPro" id="IPR011527">
    <property type="entry name" value="ABC1_TM_dom"/>
</dbReference>
<evidence type="ECO:0000256" key="5">
    <source>
        <dbReference type="ARBA" id="ARBA00022737"/>
    </source>
</evidence>
<feature type="signal peptide" evidence="11">
    <location>
        <begin position="1"/>
        <end position="27"/>
    </location>
</feature>
<dbReference type="InterPro" id="IPR017871">
    <property type="entry name" value="ABC_transporter-like_CS"/>
</dbReference>
<evidence type="ECO:0000256" key="11">
    <source>
        <dbReference type="SAM" id="SignalP"/>
    </source>
</evidence>
<feature type="transmembrane region" description="Helical" evidence="10">
    <location>
        <begin position="81"/>
        <end position="106"/>
    </location>
</feature>
<feature type="transmembrane region" description="Helical" evidence="10">
    <location>
        <begin position="635"/>
        <end position="658"/>
    </location>
</feature>
<name>A0A1X7V2P0_AMPQE</name>
<feature type="transmembrane region" description="Helical" evidence="10">
    <location>
        <begin position="819"/>
        <end position="838"/>
    </location>
</feature>
<evidence type="ECO:0000256" key="10">
    <source>
        <dbReference type="SAM" id="Phobius"/>
    </source>
</evidence>
<dbReference type="InterPro" id="IPR027417">
    <property type="entry name" value="P-loop_NTPase"/>
</dbReference>
<keyword evidence="8 10" id="KW-1133">Transmembrane helix</keyword>
<dbReference type="FunCoup" id="A0A1X7V2P0">
    <property type="interactions" value="12"/>
</dbReference>
<protein>
    <submittedName>
        <fullName evidence="14">Uncharacterized protein</fullName>
    </submittedName>
</protein>
<dbReference type="GO" id="GO:0016020">
    <property type="term" value="C:membrane"/>
    <property type="evidence" value="ECO:0007669"/>
    <property type="project" value="UniProtKB-SubCell"/>
</dbReference>
<dbReference type="PANTHER" id="PTHR24223">
    <property type="entry name" value="ATP-BINDING CASSETTE SUB-FAMILY C"/>
    <property type="match status" value="1"/>
</dbReference>
<dbReference type="GO" id="GO:0016887">
    <property type="term" value="F:ATP hydrolysis activity"/>
    <property type="evidence" value="ECO:0007669"/>
    <property type="project" value="InterPro"/>
</dbReference>
<evidence type="ECO:0000256" key="7">
    <source>
        <dbReference type="ARBA" id="ARBA00022840"/>
    </source>
</evidence>
<keyword evidence="3" id="KW-0813">Transport</keyword>
<dbReference type="GO" id="GO:0140359">
    <property type="term" value="F:ABC-type transporter activity"/>
    <property type="evidence" value="ECO:0007669"/>
    <property type="project" value="InterPro"/>
</dbReference>
<proteinExistence type="inferred from homology"/>
<evidence type="ECO:0000256" key="2">
    <source>
        <dbReference type="ARBA" id="ARBA00009726"/>
    </source>
</evidence>
<evidence type="ECO:0000259" key="13">
    <source>
        <dbReference type="PROSITE" id="PS50929"/>
    </source>
</evidence>
<dbReference type="PROSITE" id="PS50929">
    <property type="entry name" value="ABC_TM1F"/>
    <property type="match status" value="2"/>
</dbReference>
<dbReference type="CDD" id="cd03250">
    <property type="entry name" value="ABCC_MRP_domain1"/>
    <property type="match status" value="1"/>
</dbReference>
<dbReference type="SMART" id="SM00382">
    <property type="entry name" value="AAA"/>
    <property type="match status" value="2"/>
</dbReference>
<dbReference type="SUPFAM" id="SSF52540">
    <property type="entry name" value="P-loop containing nucleoside triphosphate hydrolases"/>
    <property type="match status" value="2"/>
</dbReference>
<dbReference type="Gene3D" id="1.20.1560.10">
    <property type="entry name" value="ABC transporter type 1, transmembrane domain"/>
    <property type="match status" value="2"/>
</dbReference>